<proteinExistence type="predicted"/>
<keyword evidence="3" id="KW-1185">Reference proteome</keyword>
<accession>A0A1V9Y744</accession>
<sequence>QKGIARYLGVVKRGHIFRNPGKTAVLSGGLLGNITLQTVRSVNMYEYDMVEKNGYLDSKRLQTCFITITWKCQATMLTNSIVLFIMTFYLAILQFTFLQRSIVCCAPVYMSKNIVGLVILFIVFYNNYNVQALTTYLLLNPSYNQVFYALCCPVQVASIVGIMTRTIIQIWFNPQVVTQTWIIMLFSSINLLLSSSWKVMCFRIEISHNLFHALLQYQQIALHIAKHYKLTIYQLLCHSQSS</sequence>
<dbReference type="EMBL" id="JNBS01004965">
    <property type="protein sequence ID" value="OQR81529.1"/>
    <property type="molecule type" value="Genomic_DNA"/>
</dbReference>
<evidence type="ECO:0000313" key="2">
    <source>
        <dbReference type="EMBL" id="OQR81529.1"/>
    </source>
</evidence>
<feature type="transmembrane region" description="Helical" evidence="1">
    <location>
        <begin position="178"/>
        <end position="197"/>
    </location>
</feature>
<gene>
    <name evidence="2" type="ORF">THRCLA_11644</name>
</gene>
<feature type="non-terminal residue" evidence="2">
    <location>
        <position position="242"/>
    </location>
</feature>
<protein>
    <submittedName>
        <fullName evidence="2">Uncharacterized protein</fullName>
    </submittedName>
</protein>
<comment type="caution">
    <text evidence="2">The sequence shown here is derived from an EMBL/GenBank/DDBJ whole genome shotgun (WGS) entry which is preliminary data.</text>
</comment>
<evidence type="ECO:0000313" key="3">
    <source>
        <dbReference type="Proteomes" id="UP000243217"/>
    </source>
</evidence>
<feature type="transmembrane region" description="Helical" evidence="1">
    <location>
        <begin position="81"/>
        <end position="102"/>
    </location>
</feature>
<reference evidence="2 3" key="1">
    <citation type="journal article" date="2014" name="Genome Biol. Evol.">
        <title>The secreted proteins of Achlya hypogyna and Thraustotheca clavata identify the ancestral oomycete secretome and reveal gene acquisitions by horizontal gene transfer.</title>
        <authorList>
            <person name="Misner I."/>
            <person name="Blouin N."/>
            <person name="Leonard G."/>
            <person name="Richards T.A."/>
            <person name="Lane C.E."/>
        </authorList>
    </citation>
    <scope>NUCLEOTIDE SEQUENCE [LARGE SCALE GENOMIC DNA]</scope>
    <source>
        <strain evidence="2 3">ATCC 34112</strain>
    </source>
</reference>
<organism evidence="2 3">
    <name type="scientific">Thraustotheca clavata</name>
    <dbReference type="NCBI Taxonomy" id="74557"/>
    <lineage>
        <taxon>Eukaryota</taxon>
        <taxon>Sar</taxon>
        <taxon>Stramenopiles</taxon>
        <taxon>Oomycota</taxon>
        <taxon>Saprolegniomycetes</taxon>
        <taxon>Saprolegniales</taxon>
        <taxon>Achlyaceae</taxon>
        <taxon>Thraustotheca</taxon>
    </lineage>
</organism>
<feature type="transmembrane region" description="Helical" evidence="1">
    <location>
        <begin position="114"/>
        <end position="139"/>
    </location>
</feature>
<keyword evidence="1" id="KW-1133">Transmembrane helix</keyword>
<dbReference type="AlphaFoldDB" id="A0A1V9Y744"/>
<keyword evidence="1" id="KW-0812">Transmembrane</keyword>
<name>A0A1V9Y744_9STRA</name>
<keyword evidence="1" id="KW-0472">Membrane</keyword>
<feature type="transmembrane region" description="Helical" evidence="1">
    <location>
        <begin position="146"/>
        <end position="172"/>
    </location>
</feature>
<feature type="non-terminal residue" evidence="2">
    <location>
        <position position="1"/>
    </location>
</feature>
<evidence type="ECO:0000256" key="1">
    <source>
        <dbReference type="SAM" id="Phobius"/>
    </source>
</evidence>
<dbReference type="Proteomes" id="UP000243217">
    <property type="component" value="Unassembled WGS sequence"/>
</dbReference>